<sequence>MSGGKLLLNPQIEQILQVDADVLLSPEQRKQDAAAAAAASAAASRHSGDK</sequence>
<protein>
    <submittedName>
        <fullName evidence="1">Uncharacterized protein</fullName>
    </submittedName>
</protein>
<accession>A0A9D1WF22</accession>
<gene>
    <name evidence="1" type="ORF">H9850_09655</name>
</gene>
<dbReference type="EMBL" id="DXEV01000190">
    <property type="protein sequence ID" value="HIX57718.1"/>
    <property type="molecule type" value="Genomic_DNA"/>
</dbReference>
<evidence type="ECO:0000313" key="2">
    <source>
        <dbReference type="Proteomes" id="UP000886829"/>
    </source>
</evidence>
<comment type="caution">
    <text evidence="1">The sequence shown here is derived from an EMBL/GenBank/DDBJ whole genome shotgun (WGS) entry which is preliminary data.</text>
</comment>
<dbReference type="Proteomes" id="UP000886829">
    <property type="component" value="Unassembled WGS sequence"/>
</dbReference>
<dbReference type="AlphaFoldDB" id="A0A9D1WF22"/>
<evidence type="ECO:0000313" key="1">
    <source>
        <dbReference type="EMBL" id="HIX57718.1"/>
    </source>
</evidence>
<organism evidence="1 2">
    <name type="scientific">Candidatus Anaerobiospirillum pullistercoris</name>
    <dbReference type="NCBI Taxonomy" id="2838452"/>
    <lineage>
        <taxon>Bacteria</taxon>
        <taxon>Pseudomonadati</taxon>
        <taxon>Pseudomonadota</taxon>
        <taxon>Gammaproteobacteria</taxon>
        <taxon>Aeromonadales</taxon>
        <taxon>Succinivibrionaceae</taxon>
        <taxon>Anaerobiospirillum</taxon>
    </lineage>
</organism>
<reference evidence="1" key="2">
    <citation type="submission" date="2021-04" db="EMBL/GenBank/DDBJ databases">
        <authorList>
            <person name="Gilroy R."/>
        </authorList>
    </citation>
    <scope>NUCLEOTIDE SEQUENCE</scope>
    <source>
        <strain evidence="1">USASDec5-558</strain>
    </source>
</reference>
<name>A0A9D1WF22_9GAMM</name>
<proteinExistence type="predicted"/>
<reference evidence="1" key="1">
    <citation type="journal article" date="2021" name="PeerJ">
        <title>Extensive microbial diversity within the chicken gut microbiome revealed by metagenomics and culture.</title>
        <authorList>
            <person name="Gilroy R."/>
            <person name="Ravi A."/>
            <person name="Getino M."/>
            <person name="Pursley I."/>
            <person name="Horton D.L."/>
            <person name="Alikhan N.F."/>
            <person name="Baker D."/>
            <person name="Gharbi K."/>
            <person name="Hall N."/>
            <person name="Watson M."/>
            <person name="Adriaenssens E.M."/>
            <person name="Foster-Nyarko E."/>
            <person name="Jarju S."/>
            <person name="Secka A."/>
            <person name="Antonio M."/>
            <person name="Oren A."/>
            <person name="Chaudhuri R.R."/>
            <person name="La Ragione R."/>
            <person name="Hildebrand F."/>
            <person name="Pallen M.J."/>
        </authorList>
    </citation>
    <scope>NUCLEOTIDE SEQUENCE</scope>
    <source>
        <strain evidence="1">USASDec5-558</strain>
    </source>
</reference>